<reference evidence="2" key="2">
    <citation type="submission" date="2022-03" db="EMBL/GenBank/DDBJ databases">
        <authorList>
            <person name="Ryngajllo M."/>
            <person name="Jacek P."/>
            <person name="Kubiak K."/>
        </authorList>
    </citation>
    <scope>NUCLEOTIDE SEQUENCE</scope>
    <source>
        <strain evidence="2">SI1</strain>
    </source>
</reference>
<dbReference type="EMBL" id="JAIBCX010000013">
    <property type="protein sequence ID" value="MCJ8353687.1"/>
    <property type="molecule type" value="Genomic_DNA"/>
</dbReference>
<proteinExistence type="predicted"/>
<evidence type="ECO:0000256" key="1">
    <source>
        <dbReference type="SAM" id="MobiDB-lite"/>
    </source>
</evidence>
<evidence type="ECO:0000313" key="3">
    <source>
        <dbReference type="Proteomes" id="UP001202887"/>
    </source>
</evidence>
<comment type="caution">
    <text evidence="2">The sequence shown here is derived from an EMBL/GenBank/DDBJ whole genome shotgun (WGS) entry which is preliminary data.</text>
</comment>
<feature type="region of interest" description="Disordered" evidence="1">
    <location>
        <begin position="126"/>
        <end position="146"/>
    </location>
</feature>
<accession>A0AAW5EPK8</accession>
<dbReference type="InterPro" id="IPR014980">
    <property type="entry name" value="DOPA_dioxygen"/>
</dbReference>
<dbReference type="PANTHER" id="PTHR36423">
    <property type="entry name" value="AFR070WP"/>
    <property type="match status" value="1"/>
</dbReference>
<dbReference type="Pfam" id="PF08883">
    <property type="entry name" value="DOPA_dioxygen"/>
    <property type="match status" value="1"/>
</dbReference>
<organism evidence="2 3">
    <name type="scientific">Novacetimonas hansenii</name>
    <name type="common">Komagataeibacter hansenii</name>
    <dbReference type="NCBI Taxonomy" id="436"/>
    <lineage>
        <taxon>Bacteria</taxon>
        <taxon>Pseudomonadati</taxon>
        <taxon>Pseudomonadota</taxon>
        <taxon>Alphaproteobacteria</taxon>
        <taxon>Acetobacterales</taxon>
        <taxon>Acetobacteraceae</taxon>
        <taxon>Novacetimonas</taxon>
    </lineage>
</organism>
<dbReference type="InterPro" id="IPR023389">
    <property type="entry name" value="DOPA-like_sf"/>
</dbReference>
<reference evidence="2" key="1">
    <citation type="journal article" date="2021" name="Polymers (Basel)">
        <title>Highly Stretchable Bacterial Cellulose Produced by Komagataeibacter hansenii SI1.</title>
        <authorList>
            <person name="Cielecka I."/>
            <person name="Ryngajllo M."/>
            <person name="Maniukiewicz W."/>
            <person name="Bielecki S."/>
        </authorList>
    </citation>
    <scope>NUCLEOTIDE SEQUENCE</scope>
    <source>
        <strain evidence="2">SI1</strain>
    </source>
</reference>
<sequence length="146" mass="16129">MDTPAMDFPAAAVRHIDEIASYHAHIYFSAETMPGAVALRDALSARFSVRVGHMHQTPVGPHCANMFQVAFETSLFATFVPWLMLNRNGLTILIHPNTTYPRHDHDRDSLWLGTPLPLRTGILPLVHPSADEAGPPNTTPDPNMRA</sequence>
<dbReference type="Proteomes" id="UP001202887">
    <property type="component" value="Unassembled WGS sequence"/>
</dbReference>
<dbReference type="RefSeq" id="WP_081378554.1">
    <property type="nucleotide sequence ID" value="NZ_CP094848.1"/>
</dbReference>
<dbReference type="AlphaFoldDB" id="A0AAW5EPK8"/>
<name>A0AAW5EPK8_NOVHA</name>
<gene>
    <name evidence="2" type="ORF">K1W68_06760</name>
</gene>
<dbReference type="Gene3D" id="3.30.70.1240">
    <property type="entry name" value="DOPA-like domains"/>
    <property type="match status" value="1"/>
</dbReference>
<dbReference type="PANTHER" id="PTHR36423:SF2">
    <property type="entry name" value="AFR070WP"/>
    <property type="match status" value="1"/>
</dbReference>
<evidence type="ECO:0000313" key="2">
    <source>
        <dbReference type="EMBL" id="MCJ8353687.1"/>
    </source>
</evidence>
<protein>
    <submittedName>
        <fullName evidence="2">DOPA 4,5-dioxygenase family protein</fullName>
    </submittedName>
</protein>
<dbReference type="SUPFAM" id="SSF143410">
    <property type="entry name" value="DOPA-like"/>
    <property type="match status" value="1"/>
</dbReference>